<feature type="compositionally biased region" description="Polar residues" evidence="5">
    <location>
        <begin position="13"/>
        <end position="31"/>
    </location>
</feature>
<dbReference type="GO" id="GO:0000149">
    <property type="term" value="F:SNARE binding"/>
    <property type="evidence" value="ECO:0007669"/>
    <property type="project" value="TreeGrafter"/>
</dbReference>
<proteinExistence type="inferred from homology"/>
<dbReference type="GO" id="GO:0006886">
    <property type="term" value="P:intracellular protein transport"/>
    <property type="evidence" value="ECO:0007669"/>
    <property type="project" value="InterPro"/>
</dbReference>
<dbReference type="GO" id="GO:0031083">
    <property type="term" value="C:BLOC-1 complex"/>
    <property type="evidence" value="ECO:0007669"/>
    <property type="project" value="InterPro"/>
</dbReference>
<dbReference type="Proteomes" id="UP000467840">
    <property type="component" value="Chromosome 14"/>
</dbReference>
<dbReference type="GO" id="GO:0007040">
    <property type="term" value="P:lysosome organization"/>
    <property type="evidence" value="ECO:0007669"/>
    <property type="project" value="TreeGrafter"/>
</dbReference>
<dbReference type="PANTHER" id="PTHR31305">
    <property type="entry name" value="SNARE-ASSOCIATED PROTEIN SNAPIN"/>
    <property type="match status" value="1"/>
</dbReference>
<reference evidence="6 7" key="1">
    <citation type="journal article" date="2020" name="Mol. Plant">
        <title>The Chromosome-Based Rubber Tree Genome Provides New Insights into Spurge Genome Evolution and Rubber Biosynthesis.</title>
        <authorList>
            <person name="Liu J."/>
            <person name="Shi C."/>
            <person name="Shi C.C."/>
            <person name="Li W."/>
            <person name="Zhang Q.J."/>
            <person name="Zhang Y."/>
            <person name="Li K."/>
            <person name="Lu H.F."/>
            <person name="Shi C."/>
            <person name="Zhu S.T."/>
            <person name="Xiao Z.Y."/>
            <person name="Nan H."/>
            <person name="Yue Y."/>
            <person name="Zhu X.G."/>
            <person name="Wu Y."/>
            <person name="Hong X.N."/>
            <person name="Fan G.Y."/>
            <person name="Tong Y."/>
            <person name="Zhang D."/>
            <person name="Mao C.L."/>
            <person name="Liu Y.L."/>
            <person name="Hao S.J."/>
            <person name="Liu W.Q."/>
            <person name="Lv M.Q."/>
            <person name="Zhang H.B."/>
            <person name="Liu Y."/>
            <person name="Hu-Tang G.R."/>
            <person name="Wang J.P."/>
            <person name="Wang J.H."/>
            <person name="Sun Y.H."/>
            <person name="Ni S.B."/>
            <person name="Chen W.B."/>
            <person name="Zhang X.C."/>
            <person name="Jiao Y.N."/>
            <person name="Eichler E.E."/>
            <person name="Li G.H."/>
            <person name="Liu X."/>
            <person name="Gao L.Z."/>
        </authorList>
    </citation>
    <scope>NUCLEOTIDE SEQUENCE [LARGE SCALE GENOMIC DNA]</scope>
    <source>
        <strain evidence="7">cv. GT1</strain>
        <tissue evidence="6">Leaf</tissue>
    </source>
</reference>
<gene>
    <name evidence="6" type="ORF">GH714_001331</name>
</gene>
<dbReference type="EMBL" id="JAAGAX010000006">
    <property type="protein sequence ID" value="KAF2309241.1"/>
    <property type="molecule type" value="Genomic_DNA"/>
</dbReference>
<feature type="compositionally biased region" description="Basic and acidic residues" evidence="5">
    <location>
        <begin position="33"/>
        <end position="44"/>
    </location>
</feature>
<accession>A0A6A6M6C4</accession>
<evidence type="ECO:0000256" key="5">
    <source>
        <dbReference type="SAM" id="MobiDB-lite"/>
    </source>
</evidence>
<evidence type="ECO:0000256" key="4">
    <source>
        <dbReference type="SAM" id="Coils"/>
    </source>
</evidence>
<evidence type="ECO:0000313" key="6">
    <source>
        <dbReference type="EMBL" id="KAF2309241.1"/>
    </source>
</evidence>
<evidence type="ECO:0000256" key="3">
    <source>
        <dbReference type="ARBA" id="ARBA00033330"/>
    </source>
</evidence>
<dbReference type="Pfam" id="PF14712">
    <property type="entry name" value="Snapin_Pallidin"/>
    <property type="match status" value="1"/>
</dbReference>
<dbReference type="PANTHER" id="PTHR31305:SF2">
    <property type="entry name" value="SNARE-ASSOCIATED PROTEIN SNAPIN"/>
    <property type="match status" value="1"/>
</dbReference>
<protein>
    <recommendedName>
        <fullName evidence="3">Biogenesis of lysosome-related organelles complex 1 subunit 7</fullName>
    </recommendedName>
</protein>
<dbReference type="InterPro" id="IPR017246">
    <property type="entry name" value="Snapin"/>
</dbReference>
<name>A0A6A6M6C4_HEVBR</name>
<organism evidence="6 7">
    <name type="scientific">Hevea brasiliensis</name>
    <name type="common">Para rubber tree</name>
    <name type="synonym">Siphonia brasiliensis</name>
    <dbReference type="NCBI Taxonomy" id="3981"/>
    <lineage>
        <taxon>Eukaryota</taxon>
        <taxon>Viridiplantae</taxon>
        <taxon>Streptophyta</taxon>
        <taxon>Embryophyta</taxon>
        <taxon>Tracheophyta</taxon>
        <taxon>Spermatophyta</taxon>
        <taxon>Magnoliopsida</taxon>
        <taxon>eudicotyledons</taxon>
        <taxon>Gunneridae</taxon>
        <taxon>Pentapetalae</taxon>
        <taxon>rosids</taxon>
        <taxon>fabids</taxon>
        <taxon>Malpighiales</taxon>
        <taxon>Euphorbiaceae</taxon>
        <taxon>Crotonoideae</taxon>
        <taxon>Micrandreae</taxon>
        <taxon>Hevea</taxon>
    </lineage>
</organism>
<keyword evidence="2 4" id="KW-0175">Coiled coil</keyword>
<dbReference type="GO" id="GO:0008333">
    <property type="term" value="P:endosome to lysosome transport"/>
    <property type="evidence" value="ECO:0007669"/>
    <property type="project" value="TreeGrafter"/>
</dbReference>
<dbReference type="GO" id="GO:0032418">
    <property type="term" value="P:lysosome localization"/>
    <property type="evidence" value="ECO:0007669"/>
    <property type="project" value="TreeGrafter"/>
</dbReference>
<feature type="region of interest" description="Disordered" evidence="5">
    <location>
        <begin position="1"/>
        <end position="52"/>
    </location>
</feature>
<comment type="caution">
    <text evidence="6">The sequence shown here is derived from an EMBL/GenBank/DDBJ whole genome shotgun (WGS) entry which is preliminary data.</text>
</comment>
<dbReference type="InterPro" id="IPR028119">
    <property type="entry name" value="Snapin/Pallidin/Snn1"/>
</dbReference>
<comment type="similarity">
    <text evidence="1">Belongs to the SNAPIN family.</text>
</comment>
<evidence type="ECO:0000313" key="7">
    <source>
        <dbReference type="Proteomes" id="UP000467840"/>
    </source>
</evidence>
<dbReference type="AlphaFoldDB" id="A0A6A6M6C4"/>
<dbReference type="GO" id="GO:0099078">
    <property type="term" value="C:BORC complex"/>
    <property type="evidence" value="ECO:0007669"/>
    <property type="project" value="TreeGrafter"/>
</dbReference>
<sequence length="156" mass="17136">METPEDPFDPNDKSSISVSVQIDPPVSSNGNKDPCEINPEDHQSKPNTENEINKSSDALAKGLSTMLASLIGDFDSKVQDTLKSQDQLNSALDRLTRELDQLLEDAPLLFIMQHAAKISGVRKRVSSLNSLLKSIQRRIDNMDRMLSAGVSQGKES</sequence>
<keyword evidence="7" id="KW-1185">Reference proteome</keyword>
<evidence type="ECO:0000256" key="2">
    <source>
        <dbReference type="ARBA" id="ARBA00023054"/>
    </source>
</evidence>
<feature type="coiled-coil region" evidence="4">
    <location>
        <begin position="78"/>
        <end position="105"/>
    </location>
</feature>
<evidence type="ECO:0000256" key="1">
    <source>
        <dbReference type="ARBA" id="ARBA00006111"/>
    </source>
</evidence>